<name>B0W481_CULQU</name>
<evidence type="ECO:0000259" key="3">
    <source>
        <dbReference type="PROSITE" id="PS50051"/>
    </source>
</evidence>
<dbReference type="EMBL" id="DS231835">
    <property type="protein sequence ID" value="EDS32925.1"/>
    <property type="molecule type" value="Genomic_DNA"/>
</dbReference>
<dbReference type="AlphaFoldDB" id="B0W481"/>
<dbReference type="GO" id="GO:0042555">
    <property type="term" value="C:MCM complex"/>
    <property type="evidence" value="ECO:0007669"/>
    <property type="project" value="TreeGrafter"/>
</dbReference>
<keyword evidence="2" id="KW-0067">ATP-binding</keyword>
<dbReference type="GO" id="GO:0003697">
    <property type="term" value="F:single-stranded DNA binding"/>
    <property type="evidence" value="ECO:0007669"/>
    <property type="project" value="TreeGrafter"/>
</dbReference>
<dbReference type="eggNOG" id="KOG0479">
    <property type="taxonomic scope" value="Eukaryota"/>
</dbReference>
<gene>
    <name evidence="5" type="primary">6033004</name>
    <name evidence="4" type="ORF">CpipJ_CPIJ001841</name>
</gene>
<accession>B0W481</accession>
<dbReference type="PANTHER" id="PTHR11630">
    <property type="entry name" value="DNA REPLICATION LICENSING FACTOR MCM FAMILY MEMBER"/>
    <property type="match status" value="1"/>
</dbReference>
<feature type="domain" description="MCM C-terminal AAA(+) ATPase" evidence="3">
    <location>
        <begin position="70"/>
        <end position="114"/>
    </location>
</feature>
<dbReference type="GO" id="GO:0005634">
    <property type="term" value="C:nucleus"/>
    <property type="evidence" value="ECO:0007669"/>
    <property type="project" value="TreeGrafter"/>
</dbReference>
<dbReference type="GO" id="GO:0006271">
    <property type="term" value="P:DNA strand elongation involved in DNA replication"/>
    <property type="evidence" value="ECO:0007669"/>
    <property type="project" value="TreeGrafter"/>
</dbReference>
<dbReference type="Proteomes" id="UP000002320">
    <property type="component" value="Unassembled WGS sequence"/>
</dbReference>
<dbReference type="VEuPathDB" id="VectorBase:CPIJ001841"/>
<evidence type="ECO:0000313" key="6">
    <source>
        <dbReference type="Proteomes" id="UP000002320"/>
    </source>
</evidence>
<dbReference type="HOGENOM" id="CLU_919060_0_0_1"/>
<dbReference type="GO" id="GO:1902975">
    <property type="term" value="P:mitotic DNA replication initiation"/>
    <property type="evidence" value="ECO:0007669"/>
    <property type="project" value="TreeGrafter"/>
</dbReference>
<dbReference type="GO" id="GO:0000727">
    <property type="term" value="P:double-strand break repair via break-induced replication"/>
    <property type="evidence" value="ECO:0007669"/>
    <property type="project" value="TreeGrafter"/>
</dbReference>
<dbReference type="Gene3D" id="3.40.50.300">
    <property type="entry name" value="P-loop containing nucleotide triphosphate hydrolases"/>
    <property type="match status" value="1"/>
</dbReference>
<dbReference type="Pfam" id="PF00493">
    <property type="entry name" value="MCM"/>
    <property type="match status" value="1"/>
</dbReference>
<reference evidence="4" key="1">
    <citation type="submission" date="2007-03" db="EMBL/GenBank/DDBJ databases">
        <title>Annotation of Culex pipiens quinquefasciatus.</title>
        <authorList>
            <consortium name="The Broad Institute Genome Sequencing Platform"/>
            <person name="Atkinson P.W."/>
            <person name="Hemingway J."/>
            <person name="Christensen B.M."/>
            <person name="Higgs S."/>
            <person name="Kodira C."/>
            <person name="Hannick L."/>
            <person name="Megy K."/>
            <person name="O'Leary S."/>
            <person name="Pearson M."/>
            <person name="Haas B.J."/>
            <person name="Mauceli E."/>
            <person name="Wortman J.R."/>
            <person name="Lee N.H."/>
            <person name="Guigo R."/>
            <person name="Stanke M."/>
            <person name="Alvarado L."/>
            <person name="Amedeo P."/>
            <person name="Antoine C.H."/>
            <person name="Arensburger P."/>
            <person name="Bidwell S.L."/>
            <person name="Crawford M."/>
            <person name="Camaro F."/>
            <person name="Devon K."/>
            <person name="Engels R."/>
            <person name="Hammond M."/>
            <person name="Howarth C."/>
            <person name="Koehrsen M."/>
            <person name="Lawson D."/>
            <person name="Montgomery P."/>
            <person name="Nene V."/>
            <person name="Nusbaum C."/>
            <person name="Puiu D."/>
            <person name="Romero-Severson J."/>
            <person name="Severson D.W."/>
            <person name="Shumway M."/>
            <person name="Sisk P."/>
            <person name="Stolte C."/>
            <person name="Zeng Q."/>
            <person name="Eisenstadt E."/>
            <person name="Fraser-Liggett C."/>
            <person name="Strausberg R."/>
            <person name="Galagan J."/>
            <person name="Birren B."/>
            <person name="Collins F.H."/>
        </authorList>
    </citation>
    <scope>NUCLEOTIDE SEQUENCE [LARGE SCALE GENOMIC DNA]</scope>
    <source>
        <strain evidence="4">JHB</strain>
    </source>
</reference>
<dbReference type="PANTHER" id="PTHR11630:SF46">
    <property type="entry name" value="DNA REPLICATION LICENSING FACTOR MCM3-RELATED"/>
    <property type="match status" value="1"/>
</dbReference>
<evidence type="ECO:0000313" key="5">
    <source>
        <dbReference type="EnsemblMetazoa" id="CPIJ001841-PA"/>
    </source>
</evidence>
<dbReference type="KEGG" id="cqu:CpipJ_CPIJ001841"/>
<evidence type="ECO:0000313" key="4">
    <source>
        <dbReference type="EMBL" id="EDS32925.1"/>
    </source>
</evidence>
<dbReference type="InParanoid" id="B0W481"/>
<keyword evidence="1" id="KW-0547">Nucleotide-binding</keyword>
<dbReference type="EnsemblMetazoa" id="CPIJ001841-RA">
    <property type="protein sequence ID" value="CPIJ001841-PA"/>
    <property type="gene ID" value="CPIJ001841"/>
</dbReference>
<dbReference type="GO" id="GO:0017116">
    <property type="term" value="F:single-stranded DNA helicase activity"/>
    <property type="evidence" value="ECO:0007669"/>
    <property type="project" value="TreeGrafter"/>
</dbReference>
<organism>
    <name type="scientific">Culex quinquefasciatus</name>
    <name type="common">Southern house mosquito</name>
    <name type="synonym">Culex pungens</name>
    <dbReference type="NCBI Taxonomy" id="7176"/>
    <lineage>
        <taxon>Eukaryota</taxon>
        <taxon>Metazoa</taxon>
        <taxon>Ecdysozoa</taxon>
        <taxon>Arthropoda</taxon>
        <taxon>Hexapoda</taxon>
        <taxon>Insecta</taxon>
        <taxon>Pterygota</taxon>
        <taxon>Neoptera</taxon>
        <taxon>Endopterygota</taxon>
        <taxon>Diptera</taxon>
        <taxon>Nematocera</taxon>
        <taxon>Culicoidea</taxon>
        <taxon>Culicidae</taxon>
        <taxon>Culicinae</taxon>
        <taxon>Culicini</taxon>
        <taxon>Culex</taxon>
        <taxon>Culex</taxon>
    </lineage>
</organism>
<protein>
    <submittedName>
        <fullName evidence="4 5">16.8 kDa salivary protein</fullName>
    </submittedName>
</protein>
<keyword evidence="6" id="KW-1185">Reference proteome</keyword>
<dbReference type="GO" id="GO:0005524">
    <property type="term" value="F:ATP binding"/>
    <property type="evidence" value="ECO:0007669"/>
    <property type="project" value="UniProtKB-KW"/>
</dbReference>
<evidence type="ECO:0000256" key="1">
    <source>
        <dbReference type="ARBA" id="ARBA00022741"/>
    </source>
</evidence>
<sequence length="303" mass="34602">MPETTHLLPCNLLPIGSEGLERVPVSDPLVQDDLLTVLFVSWVSCSGHVKLVAGERNAPSRRCHRADARTTGRDSSGVGLTAAVTTDQETGEWRSETGAMVLADRGVVSNVEFDHFEGGNAYCLVLAEANPVEGRSDHVRMISDHVERMHLYRSNEEQDGDVLPMGSKYLTSSKLLDSKRRHVTHSNHPETWIVKRLGQRFTIMHESHEEYLIVAEDTFMNGNHKVYTWIPQQVLPSAFWEVRHKRGQIVSIVDTNYNQCLSTEWAFGWISTRNKLNCDDEKLEWIFMKARCNQERFLYDQFE</sequence>
<reference evidence="5" key="2">
    <citation type="submission" date="2020-05" db="UniProtKB">
        <authorList>
            <consortium name="EnsemblMetazoa"/>
        </authorList>
    </citation>
    <scope>IDENTIFICATION</scope>
    <source>
        <strain evidence="5">JHB</strain>
    </source>
</reference>
<proteinExistence type="predicted"/>
<dbReference type="VEuPathDB" id="VectorBase:CQUJHB009894"/>
<dbReference type="InterPro" id="IPR031327">
    <property type="entry name" value="MCM"/>
</dbReference>
<dbReference type="OrthoDB" id="1882346at2759"/>
<dbReference type="STRING" id="7176.B0W481"/>
<dbReference type="PROSITE" id="PS50051">
    <property type="entry name" value="MCM_2"/>
    <property type="match status" value="1"/>
</dbReference>
<dbReference type="InterPro" id="IPR001208">
    <property type="entry name" value="MCM_dom"/>
</dbReference>
<evidence type="ECO:0000256" key="2">
    <source>
        <dbReference type="ARBA" id="ARBA00022840"/>
    </source>
</evidence>
<dbReference type="InterPro" id="IPR027417">
    <property type="entry name" value="P-loop_NTPase"/>
</dbReference>